<dbReference type="OrthoDB" id="9801520at2"/>
<proteinExistence type="inferred from homology"/>
<dbReference type="RefSeq" id="WP_102713635.1">
    <property type="nucleotide sequence ID" value="NZ_PJKA01000010.1"/>
</dbReference>
<evidence type="ECO:0000256" key="2">
    <source>
        <dbReference type="ARBA" id="ARBA00022759"/>
    </source>
</evidence>
<dbReference type="PIRSF" id="PIRSF018267">
    <property type="entry name" value="VSR_endonuc"/>
    <property type="match status" value="1"/>
</dbReference>
<evidence type="ECO:0000256" key="6">
    <source>
        <dbReference type="PIRNR" id="PIRNR018267"/>
    </source>
</evidence>
<dbReference type="SUPFAM" id="SSF52980">
    <property type="entry name" value="Restriction endonuclease-like"/>
    <property type="match status" value="1"/>
</dbReference>
<dbReference type="InterPro" id="IPR004603">
    <property type="entry name" value="DNA_mismatch_endonuc_vsr"/>
</dbReference>
<evidence type="ECO:0000256" key="5">
    <source>
        <dbReference type="ARBA" id="ARBA00023204"/>
    </source>
</evidence>
<keyword evidence="1 6" id="KW-0540">Nuclease</keyword>
<sequence length="145" mass="17342">MDVVSKEKRSKMMSNIRGKNTKPEILMRKYLFSLGYRFRIHRKDLPGKPDIVLPKYKTVIFIHGCFWHQHPDCKDAVMPKSNTEFWENKLKKNIERDTIYMIQLQKAGWNVRVIWECEVKHIIKQRMNPIVTNICLGKVANHEFQ</sequence>
<evidence type="ECO:0000256" key="3">
    <source>
        <dbReference type="ARBA" id="ARBA00022763"/>
    </source>
</evidence>
<comment type="similarity">
    <text evidence="6">Belongs to the vsr family.</text>
</comment>
<evidence type="ECO:0000313" key="7">
    <source>
        <dbReference type="EMBL" id="PNC18221.1"/>
    </source>
</evidence>
<dbReference type="EC" id="3.1.-.-" evidence="6"/>
<dbReference type="InterPro" id="IPR011335">
    <property type="entry name" value="Restrct_endonuc-II-like"/>
</dbReference>
<keyword evidence="5 6" id="KW-0234">DNA repair</keyword>
<dbReference type="Gene3D" id="3.40.960.10">
    <property type="entry name" value="VSR Endonuclease"/>
    <property type="match status" value="1"/>
</dbReference>
<name>A0A2N8HE24_9BACT</name>
<dbReference type="GO" id="GO:0004519">
    <property type="term" value="F:endonuclease activity"/>
    <property type="evidence" value="ECO:0007669"/>
    <property type="project" value="UniProtKB-KW"/>
</dbReference>
<dbReference type="Proteomes" id="UP000236000">
    <property type="component" value="Unassembled WGS sequence"/>
</dbReference>
<reference evidence="7 8" key="1">
    <citation type="journal article" date="2017" name="BMC Genomics">
        <title>Genome sequencing of 39 Akkermansia muciniphila isolates reveals its population structure, genomic and functional diverisity, and global distribution in mammalian gut microbiotas.</title>
        <authorList>
            <person name="Guo X."/>
            <person name="Li S."/>
            <person name="Zhang J."/>
            <person name="Wu F."/>
            <person name="Li X."/>
            <person name="Wu D."/>
            <person name="Zhang M."/>
            <person name="Ou Z."/>
            <person name="Jie Z."/>
            <person name="Yan Q."/>
            <person name="Li P."/>
            <person name="Yi J."/>
            <person name="Peng Y."/>
        </authorList>
    </citation>
    <scope>NUCLEOTIDE SEQUENCE [LARGE SCALE GENOMIC DNA]</scope>
    <source>
        <strain evidence="7 8">GP24</strain>
    </source>
</reference>
<dbReference type="CDD" id="cd00221">
    <property type="entry name" value="Vsr"/>
    <property type="match status" value="1"/>
</dbReference>
<comment type="function">
    <text evidence="6">May nick specific sequences that contain T:G mispairs resulting from m5C-deamination.</text>
</comment>
<dbReference type="NCBIfam" id="TIGR00632">
    <property type="entry name" value="vsr"/>
    <property type="match status" value="1"/>
</dbReference>
<accession>A0A2N8HE24</accession>
<dbReference type="GO" id="GO:0006298">
    <property type="term" value="P:mismatch repair"/>
    <property type="evidence" value="ECO:0007669"/>
    <property type="project" value="UniProtKB-UniRule"/>
</dbReference>
<organism evidence="7 8">
    <name type="scientific">Akkermansia muciniphila</name>
    <dbReference type="NCBI Taxonomy" id="239935"/>
    <lineage>
        <taxon>Bacteria</taxon>
        <taxon>Pseudomonadati</taxon>
        <taxon>Verrucomicrobiota</taxon>
        <taxon>Verrucomicrobiia</taxon>
        <taxon>Verrucomicrobiales</taxon>
        <taxon>Akkermansiaceae</taxon>
        <taxon>Akkermansia</taxon>
    </lineage>
</organism>
<evidence type="ECO:0000256" key="1">
    <source>
        <dbReference type="ARBA" id="ARBA00022722"/>
    </source>
</evidence>
<protein>
    <recommendedName>
        <fullName evidence="6">Very short patch repair endonuclease</fullName>
        <ecNumber evidence="6">3.1.-.-</ecNumber>
    </recommendedName>
</protein>
<dbReference type="AlphaFoldDB" id="A0A2N8HE24"/>
<keyword evidence="3 6" id="KW-0227">DNA damage</keyword>
<dbReference type="EMBL" id="PJKA01000010">
    <property type="protein sequence ID" value="PNC18221.1"/>
    <property type="molecule type" value="Genomic_DNA"/>
</dbReference>
<dbReference type="Pfam" id="PF03852">
    <property type="entry name" value="Vsr"/>
    <property type="match status" value="1"/>
</dbReference>
<keyword evidence="4 6" id="KW-0378">Hydrolase</keyword>
<comment type="caution">
    <text evidence="7">The sequence shown here is derived from an EMBL/GenBank/DDBJ whole genome shotgun (WGS) entry which is preliminary data.</text>
</comment>
<dbReference type="GO" id="GO:0016787">
    <property type="term" value="F:hydrolase activity"/>
    <property type="evidence" value="ECO:0007669"/>
    <property type="project" value="UniProtKB-KW"/>
</dbReference>
<evidence type="ECO:0000256" key="4">
    <source>
        <dbReference type="ARBA" id="ARBA00022801"/>
    </source>
</evidence>
<keyword evidence="2 6" id="KW-0255">Endonuclease</keyword>
<gene>
    <name evidence="7" type="ORF">CXU22_06210</name>
</gene>
<evidence type="ECO:0000313" key="8">
    <source>
        <dbReference type="Proteomes" id="UP000236000"/>
    </source>
</evidence>